<keyword evidence="4" id="KW-1185">Reference proteome</keyword>
<dbReference type="InterPro" id="IPR050659">
    <property type="entry name" value="Peptidase_M24B"/>
</dbReference>
<dbReference type="InterPro" id="IPR000994">
    <property type="entry name" value="Pept_M24"/>
</dbReference>
<feature type="domain" description="Peptidase M24" evidence="1">
    <location>
        <begin position="173"/>
        <end position="381"/>
    </location>
</feature>
<dbReference type="Proteomes" id="UP000626148">
    <property type="component" value="Unassembled WGS sequence"/>
</dbReference>
<reference evidence="3" key="1">
    <citation type="journal article" date="2014" name="Int. J. Syst. Evol. Microbiol.">
        <title>Complete genome sequence of Corynebacterium casei LMG S-19264T (=DSM 44701T), isolated from a smear-ripened cheese.</title>
        <authorList>
            <consortium name="US DOE Joint Genome Institute (JGI-PGF)"/>
            <person name="Walter F."/>
            <person name="Albersmeier A."/>
            <person name="Kalinowski J."/>
            <person name="Ruckert C."/>
        </authorList>
    </citation>
    <scope>NUCLEOTIDE SEQUENCE</scope>
    <source>
        <strain evidence="3">KCTC 22169</strain>
    </source>
</reference>
<dbReference type="Pfam" id="PF00557">
    <property type="entry name" value="Peptidase_M24"/>
    <property type="match status" value="1"/>
</dbReference>
<dbReference type="SUPFAM" id="SSF53092">
    <property type="entry name" value="Creatinase/prolidase N-terminal domain"/>
    <property type="match status" value="1"/>
</dbReference>
<dbReference type="Pfam" id="PF01321">
    <property type="entry name" value="Creatinase_N"/>
    <property type="match status" value="1"/>
</dbReference>
<dbReference type="InterPro" id="IPR000587">
    <property type="entry name" value="Creatinase_N"/>
</dbReference>
<sequence length="397" mass="44426">MAVPMLKPDERQLDLERLDRLQAQIRAHDCAAGLFYDPTNIRYASGTSNMQVYGLHNPCRYVFVPAEGPVVLFEFAGCEHLVQGKAAVGEIRNAVAWYHFIAGDRVEEKARDWANEIADLMRQHGADNRRLAVDRLDPIGLRALERHGIDVIDGQTVINHARKIKTPQEQIAVRAAVANCEAGIQLMYEHLEPGVTEQRLWSYLHQANIEHGGEWIETRLLTSGPRTNPWYQECSSRVIEAGDMVSFDTDLIGAFGYSADISRSWIAGDRRPSSEQRALYAAAYQQVHDTIPLFRPGVTFAEIAENSARLPERYRERTNSAIAHGIGLCNEYPLIVSPHLWEDGGIEGMIEPGMVLCVESFAGEVGGKEGVKLEQQILVTEDGPELLSKYPLEERLL</sequence>
<feature type="domain" description="Creatinase N-terminal" evidence="2">
    <location>
        <begin position="17"/>
        <end position="162"/>
    </location>
</feature>
<name>A0A918KRF0_9GAMM</name>
<dbReference type="InterPro" id="IPR036005">
    <property type="entry name" value="Creatinase/aminopeptidase-like"/>
</dbReference>
<organism evidence="3 4">
    <name type="scientific">Saccharospirillum salsuginis</name>
    <dbReference type="NCBI Taxonomy" id="418750"/>
    <lineage>
        <taxon>Bacteria</taxon>
        <taxon>Pseudomonadati</taxon>
        <taxon>Pseudomonadota</taxon>
        <taxon>Gammaproteobacteria</taxon>
        <taxon>Oceanospirillales</taxon>
        <taxon>Saccharospirillaceae</taxon>
        <taxon>Saccharospirillum</taxon>
    </lineage>
</organism>
<evidence type="ECO:0000259" key="1">
    <source>
        <dbReference type="Pfam" id="PF00557"/>
    </source>
</evidence>
<evidence type="ECO:0000259" key="2">
    <source>
        <dbReference type="Pfam" id="PF01321"/>
    </source>
</evidence>
<protein>
    <submittedName>
        <fullName evidence="3">Peptidase M24</fullName>
    </submittedName>
</protein>
<comment type="caution">
    <text evidence="3">The sequence shown here is derived from an EMBL/GenBank/DDBJ whole genome shotgun (WGS) entry which is preliminary data.</text>
</comment>
<dbReference type="SUPFAM" id="SSF55920">
    <property type="entry name" value="Creatinase/aminopeptidase"/>
    <property type="match status" value="1"/>
</dbReference>
<dbReference type="PANTHER" id="PTHR46112">
    <property type="entry name" value="AMINOPEPTIDASE"/>
    <property type="match status" value="1"/>
</dbReference>
<gene>
    <name evidence="3" type="ORF">GCM10007392_43870</name>
</gene>
<accession>A0A918KRF0</accession>
<dbReference type="Gene3D" id="3.90.230.10">
    <property type="entry name" value="Creatinase/methionine aminopeptidase superfamily"/>
    <property type="match status" value="1"/>
</dbReference>
<dbReference type="EMBL" id="BMXR01000015">
    <property type="protein sequence ID" value="GGX71734.1"/>
    <property type="molecule type" value="Genomic_DNA"/>
</dbReference>
<dbReference type="InterPro" id="IPR029149">
    <property type="entry name" value="Creatin/AminoP/Spt16_N"/>
</dbReference>
<proteinExistence type="predicted"/>
<evidence type="ECO:0000313" key="4">
    <source>
        <dbReference type="Proteomes" id="UP000626148"/>
    </source>
</evidence>
<evidence type="ECO:0000313" key="3">
    <source>
        <dbReference type="EMBL" id="GGX71734.1"/>
    </source>
</evidence>
<dbReference type="PANTHER" id="PTHR46112:SF8">
    <property type="entry name" value="CYTOPLASMIC PEPTIDASE PEPQ-RELATED"/>
    <property type="match status" value="1"/>
</dbReference>
<dbReference type="CDD" id="cd01066">
    <property type="entry name" value="APP_MetAP"/>
    <property type="match status" value="1"/>
</dbReference>
<reference evidence="3" key="2">
    <citation type="submission" date="2020-09" db="EMBL/GenBank/DDBJ databases">
        <authorList>
            <person name="Sun Q."/>
            <person name="Kim S."/>
        </authorList>
    </citation>
    <scope>NUCLEOTIDE SEQUENCE</scope>
    <source>
        <strain evidence="3">KCTC 22169</strain>
    </source>
</reference>
<dbReference type="Gene3D" id="3.40.350.10">
    <property type="entry name" value="Creatinase/prolidase N-terminal domain"/>
    <property type="match status" value="1"/>
</dbReference>
<dbReference type="AlphaFoldDB" id="A0A918KRF0"/>